<keyword evidence="2" id="KW-1133">Transmembrane helix</keyword>
<dbReference type="Pfam" id="PF20177">
    <property type="entry name" value="DUF6542"/>
    <property type="match status" value="1"/>
</dbReference>
<feature type="transmembrane region" description="Helical" evidence="2">
    <location>
        <begin position="21"/>
        <end position="44"/>
    </location>
</feature>
<evidence type="ECO:0000313" key="4">
    <source>
        <dbReference type="EMBL" id="MFF3222599.1"/>
    </source>
</evidence>
<accession>A0ABW6QN01</accession>
<dbReference type="InterPro" id="IPR046672">
    <property type="entry name" value="DUF6542"/>
</dbReference>
<keyword evidence="2" id="KW-0472">Membrane</keyword>
<evidence type="ECO:0000256" key="1">
    <source>
        <dbReference type="SAM" id="MobiDB-lite"/>
    </source>
</evidence>
<dbReference type="RefSeq" id="WP_387714788.1">
    <property type="nucleotide sequence ID" value="NZ_JBIAPI010000001.1"/>
</dbReference>
<evidence type="ECO:0000259" key="3">
    <source>
        <dbReference type="Pfam" id="PF20177"/>
    </source>
</evidence>
<feature type="compositionally biased region" description="Basic and acidic residues" evidence="1">
    <location>
        <begin position="275"/>
        <end position="292"/>
    </location>
</feature>
<feature type="region of interest" description="Disordered" evidence="1">
    <location>
        <begin position="145"/>
        <end position="292"/>
    </location>
</feature>
<feature type="transmembrane region" description="Helical" evidence="2">
    <location>
        <begin position="77"/>
        <end position="96"/>
    </location>
</feature>
<dbReference type="Proteomes" id="UP001601948">
    <property type="component" value="Unassembled WGS sequence"/>
</dbReference>
<proteinExistence type="predicted"/>
<sequence>MAASQRVRTRVPAPQRSILPTVPGLPVGAAVLIAVACTFLGFLIDANGDSTDLTGTFAALYIVGCLAAVLTVRYRGLFTTMVLPPLLLFVAVPLAYKQLTGVAMSSITEILLKLAVPLVERFPTMFLATALVLLIGGARIMMQRRGEPGERATESRRGESWGRTATKRPRSGRTGAAGLAESARRRTRRPKDEADDLEHDLEEKTPRPTRRPAPSVADAPPRVAAPARPREGRPAPRTGARPAAAPPRTDNEPPRGNPPRRRGDLPPPHPQPNVRYRERDSSRTDRRRPENL</sequence>
<evidence type="ECO:0000256" key="2">
    <source>
        <dbReference type="SAM" id="Phobius"/>
    </source>
</evidence>
<name>A0ABW6QN01_9NOCA</name>
<evidence type="ECO:0000313" key="5">
    <source>
        <dbReference type="Proteomes" id="UP001601948"/>
    </source>
</evidence>
<feature type="compositionally biased region" description="Basic and acidic residues" evidence="1">
    <location>
        <begin position="145"/>
        <end position="160"/>
    </location>
</feature>
<feature type="domain" description="DUF6542" evidence="3">
    <location>
        <begin position="24"/>
        <end position="145"/>
    </location>
</feature>
<organism evidence="4 5">
    <name type="scientific">Nocardia suismassiliense</name>
    <dbReference type="NCBI Taxonomy" id="2077092"/>
    <lineage>
        <taxon>Bacteria</taxon>
        <taxon>Bacillati</taxon>
        <taxon>Actinomycetota</taxon>
        <taxon>Actinomycetes</taxon>
        <taxon>Mycobacteriales</taxon>
        <taxon>Nocardiaceae</taxon>
        <taxon>Nocardia</taxon>
    </lineage>
</organism>
<dbReference type="EMBL" id="JBIAPI010000001">
    <property type="protein sequence ID" value="MFF3222599.1"/>
    <property type="molecule type" value="Genomic_DNA"/>
</dbReference>
<gene>
    <name evidence="4" type="ORF">ACFYV7_07365</name>
</gene>
<feature type="compositionally biased region" description="Low complexity" evidence="1">
    <location>
        <begin position="235"/>
        <end position="248"/>
    </location>
</feature>
<feature type="transmembrane region" description="Helical" evidence="2">
    <location>
        <begin position="122"/>
        <end position="142"/>
    </location>
</feature>
<protein>
    <submittedName>
        <fullName evidence="4">DUF6542 domain-containing protein</fullName>
    </submittedName>
</protein>
<keyword evidence="5" id="KW-1185">Reference proteome</keyword>
<feature type="compositionally biased region" description="Low complexity" evidence="1">
    <location>
        <begin position="212"/>
        <end position="227"/>
    </location>
</feature>
<keyword evidence="2" id="KW-0812">Transmembrane</keyword>
<reference evidence="4 5" key="1">
    <citation type="submission" date="2024-10" db="EMBL/GenBank/DDBJ databases">
        <title>The Natural Products Discovery Center: Release of the First 8490 Sequenced Strains for Exploring Actinobacteria Biosynthetic Diversity.</title>
        <authorList>
            <person name="Kalkreuter E."/>
            <person name="Kautsar S.A."/>
            <person name="Yang D."/>
            <person name="Bader C.D."/>
            <person name="Teijaro C.N."/>
            <person name="Fluegel L."/>
            <person name="Davis C.M."/>
            <person name="Simpson J.R."/>
            <person name="Lauterbach L."/>
            <person name="Steele A.D."/>
            <person name="Gui C."/>
            <person name="Meng S."/>
            <person name="Li G."/>
            <person name="Viehrig K."/>
            <person name="Ye F."/>
            <person name="Su P."/>
            <person name="Kiefer A.F."/>
            <person name="Nichols A."/>
            <person name="Cepeda A.J."/>
            <person name="Yan W."/>
            <person name="Fan B."/>
            <person name="Jiang Y."/>
            <person name="Adhikari A."/>
            <person name="Zheng C.-J."/>
            <person name="Schuster L."/>
            <person name="Cowan T.M."/>
            <person name="Smanski M.J."/>
            <person name="Chevrette M.G."/>
            <person name="De Carvalho L.P.S."/>
            <person name="Shen B."/>
        </authorList>
    </citation>
    <scope>NUCLEOTIDE SEQUENCE [LARGE SCALE GENOMIC DNA]</scope>
    <source>
        <strain evidence="4 5">NPDC003040</strain>
    </source>
</reference>
<comment type="caution">
    <text evidence="4">The sequence shown here is derived from an EMBL/GenBank/DDBJ whole genome shotgun (WGS) entry which is preliminary data.</text>
</comment>
<feature type="transmembrane region" description="Helical" evidence="2">
    <location>
        <begin position="50"/>
        <end position="70"/>
    </location>
</feature>